<dbReference type="InterPro" id="IPR029058">
    <property type="entry name" value="AB_hydrolase_fold"/>
</dbReference>
<gene>
    <name evidence="2" type="ORF">LS79_008185</name>
</gene>
<reference evidence="2 3" key="1">
    <citation type="journal article" date="2014" name="Genome Announc.">
        <title>Draft genome sequences of eight enterohepatic helicobacter species isolated from both laboratory and wild rodents.</title>
        <authorList>
            <person name="Sheh A."/>
            <person name="Shen Z."/>
            <person name="Fox J.G."/>
        </authorList>
    </citation>
    <scope>NUCLEOTIDE SEQUENCE [LARGE SCALE GENOMIC DNA]</scope>
    <source>
        <strain evidence="2 3">ATCC 49320</strain>
    </source>
</reference>
<evidence type="ECO:0000313" key="3">
    <source>
        <dbReference type="Proteomes" id="UP000029857"/>
    </source>
</evidence>
<evidence type="ECO:0000259" key="1">
    <source>
        <dbReference type="Pfam" id="PF01764"/>
    </source>
</evidence>
<sequence length="247" mass="28528">MNSKRQIQKLRDDAELAQAAYGYFHLVDKTYKHNDKDEKRLNEFKDNFKKYKPNESQRDITYADILDITYKYYLDDNGKPKDGFFDDRLFDGDFSPLQAQRFFSRYDLLIHQPNTESGFSATLFGEKTKQKNTESKEISYTSEYGYINYTLAIRGTKPSDTGDLKTDARMALGYIPQGQYNDMLRFYNQCKAKYPAMTESKSLNIVGHSLGGALTQMLVLSICDDKNEANINEVYTFNSHLESKKAA</sequence>
<dbReference type="AlphaFoldDB" id="A0A4U8U6P3"/>
<evidence type="ECO:0000313" key="2">
    <source>
        <dbReference type="EMBL" id="TLE09293.1"/>
    </source>
</evidence>
<dbReference type="RefSeq" id="WP_138196242.1">
    <property type="nucleotide sequence ID" value="NZ_JRPJ02000032.1"/>
</dbReference>
<organism evidence="2 3">
    <name type="scientific">Helicobacter bilis</name>
    <dbReference type="NCBI Taxonomy" id="37372"/>
    <lineage>
        <taxon>Bacteria</taxon>
        <taxon>Pseudomonadati</taxon>
        <taxon>Campylobacterota</taxon>
        <taxon>Epsilonproteobacteria</taxon>
        <taxon>Campylobacterales</taxon>
        <taxon>Helicobacteraceae</taxon>
        <taxon>Helicobacter</taxon>
    </lineage>
</organism>
<dbReference type="GO" id="GO:0006629">
    <property type="term" value="P:lipid metabolic process"/>
    <property type="evidence" value="ECO:0007669"/>
    <property type="project" value="InterPro"/>
</dbReference>
<protein>
    <recommendedName>
        <fullName evidence="1">Fungal lipase-type domain-containing protein</fullName>
    </recommendedName>
</protein>
<dbReference type="SUPFAM" id="SSF53474">
    <property type="entry name" value="alpha/beta-Hydrolases"/>
    <property type="match status" value="1"/>
</dbReference>
<accession>A0A4U8U6P3</accession>
<dbReference type="Proteomes" id="UP000029857">
    <property type="component" value="Unassembled WGS sequence"/>
</dbReference>
<name>A0A4U8U6P3_9HELI</name>
<dbReference type="Pfam" id="PF01764">
    <property type="entry name" value="Lipase_3"/>
    <property type="match status" value="1"/>
</dbReference>
<comment type="caution">
    <text evidence="2">The sequence shown here is derived from an EMBL/GenBank/DDBJ whole genome shotgun (WGS) entry which is preliminary data.</text>
</comment>
<proteinExistence type="predicted"/>
<dbReference type="EMBL" id="JRPJ02000032">
    <property type="protein sequence ID" value="TLE09293.1"/>
    <property type="molecule type" value="Genomic_DNA"/>
</dbReference>
<dbReference type="Gene3D" id="3.40.50.1820">
    <property type="entry name" value="alpha/beta hydrolase"/>
    <property type="match status" value="1"/>
</dbReference>
<feature type="domain" description="Fungal lipase-type" evidence="1">
    <location>
        <begin position="180"/>
        <end position="237"/>
    </location>
</feature>
<dbReference type="InterPro" id="IPR002921">
    <property type="entry name" value="Fungal_lipase-type"/>
</dbReference>